<organism evidence="1 2">
    <name type="scientific">Gymnopus androsaceus JB14</name>
    <dbReference type="NCBI Taxonomy" id="1447944"/>
    <lineage>
        <taxon>Eukaryota</taxon>
        <taxon>Fungi</taxon>
        <taxon>Dikarya</taxon>
        <taxon>Basidiomycota</taxon>
        <taxon>Agaricomycotina</taxon>
        <taxon>Agaricomycetes</taxon>
        <taxon>Agaricomycetidae</taxon>
        <taxon>Agaricales</taxon>
        <taxon>Marasmiineae</taxon>
        <taxon>Omphalotaceae</taxon>
        <taxon>Gymnopus</taxon>
    </lineage>
</organism>
<dbReference type="Proteomes" id="UP000799118">
    <property type="component" value="Unassembled WGS sequence"/>
</dbReference>
<evidence type="ECO:0000313" key="2">
    <source>
        <dbReference type="Proteomes" id="UP000799118"/>
    </source>
</evidence>
<keyword evidence="2" id="KW-1185">Reference proteome</keyword>
<gene>
    <name evidence="1" type="ORF">BT96DRAFT_1009955</name>
</gene>
<name>A0A6A4GBI8_9AGAR</name>
<dbReference type="EMBL" id="ML770916">
    <property type="protein sequence ID" value="KAE9382859.1"/>
    <property type="molecule type" value="Genomic_DNA"/>
</dbReference>
<evidence type="ECO:0000313" key="1">
    <source>
        <dbReference type="EMBL" id="KAE9382859.1"/>
    </source>
</evidence>
<reference evidence="1" key="1">
    <citation type="journal article" date="2019" name="Environ. Microbiol.">
        <title>Fungal ecological strategies reflected in gene transcription - a case study of two litter decomposers.</title>
        <authorList>
            <person name="Barbi F."/>
            <person name="Kohler A."/>
            <person name="Barry K."/>
            <person name="Baskaran P."/>
            <person name="Daum C."/>
            <person name="Fauchery L."/>
            <person name="Ihrmark K."/>
            <person name="Kuo A."/>
            <person name="LaButti K."/>
            <person name="Lipzen A."/>
            <person name="Morin E."/>
            <person name="Grigoriev I.V."/>
            <person name="Henrissat B."/>
            <person name="Lindahl B."/>
            <person name="Martin F."/>
        </authorList>
    </citation>
    <scope>NUCLEOTIDE SEQUENCE</scope>
    <source>
        <strain evidence="1">JB14</strain>
    </source>
</reference>
<accession>A0A6A4GBI8</accession>
<proteinExistence type="predicted"/>
<dbReference type="AlphaFoldDB" id="A0A6A4GBI8"/>
<protein>
    <submittedName>
        <fullName evidence="1">Uncharacterized protein</fullName>
    </submittedName>
</protein>
<sequence>MEPSARNAKFIFGEGKSLSLHLKLSSSLLSSVLKLLASTGCFPASTSLHSLTMVIMALSVIITPLLTEALTDIRQRMGWNYQGLDYCPVHSSPPHDHQVRHEAAAHRATVAHSTLRAASTLCSNHVSLSLDSVVVGWKAVLLATLKLPHAYHCFGFQDDLKRMPFYKAFHKKLPRPLPRLPLSKSAQVLSLLPSDNGLPIATLSLRRSRPFSNSTWELAGGVAHHTACKFIRVSGSELVQKRIAIGSSHGESGSGGGDSEVQRTTLELSNRLDGFYTKKLILGKFKKESGIDLGGDRLAI</sequence>